<dbReference type="HOGENOM" id="CLU_074312_1_0_7"/>
<protein>
    <submittedName>
        <fullName evidence="1">YbbR family protein</fullName>
    </submittedName>
</protein>
<dbReference type="PANTHER" id="PTHR37804:SF1">
    <property type="entry name" value="CDAA REGULATORY PROTEIN CDAR"/>
    <property type="match status" value="1"/>
</dbReference>
<dbReference type="PANTHER" id="PTHR37804">
    <property type="entry name" value="CDAA REGULATORY PROTEIN CDAR"/>
    <property type="match status" value="1"/>
</dbReference>
<dbReference type="InterPro" id="IPR012505">
    <property type="entry name" value="YbbR"/>
</dbReference>
<dbReference type="KEGG" id="dhy:DESAM_22190"/>
<dbReference type="InterPro" id="IPR053154">
    <property type="entry name" value="c-di-AMP_regulator"/>
</dbReference>
<accession>L0RE30</accession>
<gene>
    <name evidence="1" type="ORF">DESAM_22190</name>
</gene>
<sequence length="306" mass="34223">MTAQRWKIAALAFMMSVLTWYLVTGRDLVETWVEFPMEIINPPQGMIIRDGMITKVSARLRGPKGLIRNLDTKKLAYSLDTGHLVVGNNPVDIIPERLGLGSALEVVEIKPSHINLVMDMYVKKNVSVIPTWKGELHRDYTLKTKYSEPVEVTLRGPASILKRIAQIRTQPIMFDTDSPGNWSGEVPLDLPDEVEANPGTVNVFIEFAVRKGKMWIKVPLYILGPDDIDFAVSQNYVRLLVEGPKPFFRRNGFRDEITASIDLNATIPAGENVVPFDVSLPKGCTVIKTKPEAITVTISRQTPETL</sequence>
<evidence type="ECO:0000313" key="1">
    <source>
        <dbReference type="EMBL" id="CCO24457.1"/>
    </source>
</evidence>
<organism evidence="1 2">
    <name type="scientific">Maridesulfovibrio hydrothermalis AM13 = DSM 14728</name>
    <dbReference type="NCBI Taxonomy" id="1121451"/>
    <lineage>
        <taxon>Bacteria</taxon>
        <taxon>Pseudomonadati</taxon>
        <taxon>Thermodesulfobacteriota</taxon>
        <taxon>Desulfovibrionia</taxon>
        <taxon>Desulfovibrionales</taxon>
        <taxon>Desulfovibrionaceae</taxon>
        <taxon>Maridesulfovibrio</taxon>
    </lineage>
</organism>
<reference evidence="1 2" key="1">
    <citation type="submission" date="2012-10" db="EMBL/GenBank/DDBJ databases">
        <authorList>
            <person name="Genoscope - CEA"/>
        </authorList>
    </citation>
    <scope>NUCLEOTIDE SEQUENCE [LARGE SCALE GENOMIC DNA]</scope>
    <source>
        <strain evidence="2">AM13 / DSM 14728</strain>
    </source>
</reference>
<proteinExistence type="predicted"/>
<dbReference type="Pfam" id="PF07949">
    <property type="entry name" value="YbbR"/>
    <property type="match status" value="1"/>
</dbReference>
<dbReference type="RefSeq" id="WP_015337057.1">
    <property type="nucleotide sequence ID" value="NC_020055.1"/>
</dbReference>
<dbReference type="EMBL" id="FO203522">
    <property type="protein sequence ID" value="CCO24457.1"/>
    <property type="molecule type" value="Genomic_DNA"/>
</dbReference>
<dbReference type="OrthoDB" id="128578at2"/>
<keyword evidence="2" id="KW-1185">Reference proteome</keyword>
<dbReference type="AlphaFoldDB" id="L0RE30"/>
<dbReference type="Gene3D" id="2.170.120.40">
    <property type="entry name" value="YbbR-like domain"/>
    <property type="match status" value="1"/>
</dbReference>
<name>L0RE30_9BACT</name>
<evidence type="ECO:0000313" key="2">
    <source>
        <dbReference type="Proteomes" id="UP000010808"/>
    </source>
</evidence>
<dbReference type="Gene3D" id="2.170.120.30">
    <property type="match status" value="2"/>
</dbReference>
<dbReference type="STRING" id="1121451.DESAM_22190"/>
<dbReference type="Proteomes" id="UP000010808">
    <property type="component" value="Chromosome"/>
</dbReference>
<dbReference type="eggNOG" id="COG4856">
    <property type="taxonomic scope" value="Bacteria"/>
</dbReference>
<dbReference type="PATRIC" id="fig|1121451.3.peg.2409"/>